<dbReference type="EMBL" id="LMWM01000019">
    <property type="protein sequence ID" value="KUM86801.1"/>
    <property type="molecule type" value="Genomic_DNA"/>
</dbReference>
<sequence length="163" mass="17731">MQQPTHQVPEIVLGVDARRPADGAVRFAFDCARLWGVRLRAVHAWRFPSCAAELPFGVPEEDRAAWEDHEVQLLSDALRPWREKYPDVAVLEDVRHLPPAEALILRSADAGLLVVGRSRTGELGAVARDVVREASGPVVVVPARALCPSAHSGRAGSSRTSPH</sequence>
<accession>A0A101N574</accession>
<gene>
    <name evidence="2" type="ORF">AQI94_19220</name>
</gene>
<dbReference type="Pfam" id="PF00582">
    <property type="entry name" value="Usp"/>
    <property type="match status" value="1"/>
</dbReference>
<evidence type="ECO:0000313" key="2">
    <source>
        <dbReference type="EMBL" id="KUM86801.1"/>
    </source>
</evidence>
<organism evidence="2 3">
    <name type="scientific">Streptomyces pseudovenezuelae</name>
    <dbReference type="NCBI Taxonomy" id="67350"/>
    <lineage>
        <taxon>Bacteria</taxon>
        <taxon>Bacillati</taxon>
        <taxon>Actinomycetota</taxon>
        <taxon>Actinomycetes</taxon>
        <taxon>Kitasatosporales</taxon>
        <taxon>Streptomycetaceae</taxon>
        <taxon>Streptomyces</taxon>
        <taxon>Streptomyces aurantiacus group</taxon>
    </lineage>
</organism>
<dbReference type="RefSeq" id="WP_051832231.1">
    <property type="nucleotide sequence ID" value="NZ_KQ948147.1"/>
</dbReference>
<dbReference type="Proteomes" id="UP000053039">
    <property type="component" value="Unassembled WGS sequence"/>
</dbReference>
<name>A0A101N574_9ACTN</name>
<protein>
    <recommendedName>
        <fullName evidence="1">UspA domain-containing protein</fullName>
    </recommendedName>
</protein>
<dbReference type="InterPro" id="IPR014729">
    <property type="entry name" value="Rossmann-like_a/b/a_fold"/>
</dbReference>
<reference evidence="2 3" key="1">
    <citation type="submission" date="2015-10" db="EMBL/GenBank/DDBJ databases">
        <title>Draft genome sequence of Streptomyces pseudovenezuelae DSM 40212, type strain for the species Streptomyces pseudovenezuelae.</title>
        <authorList>
            <person name="Ruckert C."/>
            <person name="Winkler A."/>
            <person name="Kalinowski J."/>
            <person name="Kampfer P."/>
            <person name="Glaeser S."/>
        </authorList>
    </citation>
    <scope>NUCLEOTIDE SEQUENCE [LARGE SCALE GENOMIC DNA]</scope>
    <source>
        <strain evidence="2 3">DSM 40212</strain>
    </source>
</reference>
<dbReference type="OrthoDB" id="4867015at2"/>
<proteinExistence type="predicted"/>
<feature type="domain" description="UspA" evidence="1">
    <location>
        <begin position="11"/>
        <end position="142"/>
    </location>
</feature>
<evidence type="ECO:0000313" key="3">
    <source>
        <dbReference type="Proteomes" id="UP000053039"/>
    </source>
</evidence>
<evidence type="ECO:0000259" key="1">
    <source>
        <dbReference type="Pfam" id="PF00582"/>
    </source>
</evidence>
<dbReference type="Gene3D" id="3.40.50.620">
    <property type="entry name" value="HUPs"/>
    <property type="match status" value="1"/>
</dbReference>
<dbReference type="AlphaFoldDB" id="A0A101N574"/>
<dbReference type="InterPro" id="IPR006016">
    <property type="entry name" value="UspA"/>
</dbReference>
<dbReference type="SUPFAM" id="SSF52402">
    <property type="entry name" value="Adenine nucleotide alpha hydrolases-like"/>
    <property type="match status" value="1"/>
</dbReference>
<comment type="caution">
    <text evidence="2">The sequence shown here is derived from an EMBL/GenBank/DDBJ whole genome shotgun (WGS) entry which is preliminary data.</text>
</comment>